<keyword evidence="2" id="KW-1185">Reference proteome</keyword>
<reference evidence="1" key="1">
    <citation type="submission" date="2021-11" db="EMBL/GenBank/DDBJ databases">
        <authorList>
            <person name="Qingchun L."/>
            <person name="Dong Z."/>
            <person name="Zongwei Q."/>
            <person name="Jia Z."/>
            <person name="Duotao L."/>
        </authorList>
    </citation>
    <scope>NUCLEOTIDE SEQUENCE</scope>
    <source>
        <strain evidence="1">WLY-B-L2</strain>
    </source>
</reference>
<dbReference type="EMBL" id="JAJJPB010000002">
    <property type="protein sequence ID" value="MCC9293915.1"/>
    <property type="molecule type" value="Genomic_DNA"/>
</dbReference>
<sequence>MRLSRIRLLIITFYGDEKTALYKAHPHKNKEGIDDNGILKLLPEETTVMHDHNKVNYNREYSFSNIECNVHLLRDLQKTTDNLQHQWSEELKNLLEKTNVQEGGTYLDLIYTNLGTFPKSALIYPLMGQYFRY</sequence>
<accession>A0ABS8N499</accession>
<name>A0ABS8N499_9CLOT</name>
<proteinExistence type="predicted"/>
<protein>
    <submittedName>
        <fullName evidence="1">Transposase</fullName>
    </submittedName>
</protein>
<organism evidence="1 2">
    <name type="scientific">Clostridium aromativorans</name>
    <dbReference type="NCBI Taxonomy" id="2836848"/>
    <lineage>
        <taxon>Bacteria</taxon>
        <taxon>Bacillati</taxon>
        <taxon>Bacillota</taxon>
        <taxon>Clostridia</taxon>
        <taxon>Eubacteriales</taxon>
        <taxon>Clostridiaceae</taxon>
        <taxon>Clostridium</taxon>
    </lineage>
</organism>
<dbReference type="RefSeq" id="WP_190972167.1">
    <property type="nucleotide sequence ID" value="NZ_JAJJPB010000002.1"/>
</dbReference>
<evidence type="ECO:0000313" key="1">
    <source>
        <dbReference type="EMBL" id="MCC9293915.1"/>
    </source>
</evidence>
<evidence type="ECO:0000313" key="2">
    <source>
        <dbReference type="Proteomes" id="UP001165422"/>
    </source>
</evidence>
<dbReference type="Proteomes" id="UP001165422">
    <property type="component" value="Unassembled WGS sequence"/>
</dbReference>
<gene>
    <name evidence="1" type="ORF">LN736_03405</name>
</gene>
<comment type="caution">
    <text evidence="1">The sequence shown here is derived from an EMBL/GenBank/DDBJ whole genome shotgun (WGS) entry which is preliminary data.</text>
</comment>